<comment type="subunit">
    <text evidence="11">Component of the lipopolysaccharide transport and assembly complex. The LptBFG transporter is composed of two ATP-binding proteins (LptB) and two transmembrane proteins (LptF and LptG).</text>
</comment>
<dbReference type="NCBIfam" id="TIGR04407">
    <property type="entry name" value="LptF_YjgP"/>
    <property type="match status" value="1"/>
</dbReference>
<evidence type="ECO:0000256" key="5">
    <source>
        <dbReference type="ARBA" id="ARBA00022448"/>
    </source>
</evidence>
<feature type="compositionally biased region" description="Basic and acidic residues" evidence="12">
    <location>
        <begin position="403"/>
        <end position="420"/>
    </location>
</feature>
<evidence type="ECO:0000313" key="14">
    <source>
        <dbReference type="EMBL" id="MBO8414871.1"/>
    </source>
</evidence>
<name>A0A9D9DB75_9GAMM</name>
<evidence type="ECO:0000313" key="15">
    <source>
        <dbReference type="Proteomes" id="UP000823631"/>
    </source>
</evidence>
<keyword evidence="5" id="KW-0813">Transport</keyword>
<comment type="function">
    <text evidence="1">Part of the ABC transporter complex LptBFG involved in the translocation of lipopolysaccharide (LPS) from the inner membrane to the outer membrane.</text>
</comment>
<dbReference type="PANTHER" id="PTHR33529">
    <property type="entry name" value="SLR0882 PROTEIN-RELATED"/>
    <property type="match status" value="1"/>
</dbReference>
<feature type="transmembrane region" description="Helical" evidence="13">
    <location>
        <begin position="47"/>
        <end position="76"/>
    </location>
</feature>
<dbReference type="EMBL" id="JADINH010000007">
    <property type="protein sequence ID" value="MBO8414871.1"/>
    <property type="molecule type" value="Genomic_DNA"/>
</dbReference>
<dbReference type="Pfam" id="PF03739">
    <property type="entry name" value="LptF_LptG"/>
    <property type="match status" value="1"/>
</dbReference>
<dbReference type="PANTHER" id="PTHR33529:SF7">
    <property type="entry name" value="LIPOPOLYSACCHARIDE EXPORT SYSTEM PERMEASE PROTEIN LPTF"/>
    <property type="match status" value="1"/>
</dbReference>
<keyword evidence="8 13" id="KW-0812">Transmembrane</keyword>
<feature type="transmembrane region" description="Helical" evidence="13">
    <location>
        <begin position="304"/>
        <end position="323"/>
    </location>
</feature>
<feature type="transmembrane region" description="Helical" evidence="13">
    <location>
        <begin position="329"/>
        <end position="351"/>
    </location>
</feature>
<comment type="subcellular location">
    <subcellularLocation>
        <location evidence="2">Cell inner membrane</location>
        <topology evidence="2">Multi-pass membrane protein</topology>
    </subcellularLocation>
</comment>
<keyword evidence="6" id="KW-1003">Cell membrane</keyword>
<reference evidence="14" key="1">
    <citation type="submission" date="2020-10" db="EMBL/GenBank/DDBJ databases">
        <authorList>
            <person name="Gilroy R."/>
        </authorList>
    </citation>
    <scope>NUCLEOTIDE SEQUENCE</scope>
    <source>
        <strain evidence="14">17213</strain>
    </source>
</reference>
<evidence type="ECO:0000256" key="6">
    <source>
        <dbReference type="ARBA" id="ARBA00022475"/>
    </source>
</evidence>
<evidence type="ECO:0000256" key="2">
    <source>
        <dbReference type="ARBA" id="ARBA00004429"/>
    </source>
</evidence>
<evidence type="ECO:0000256" key="4">
    <source>
        <dbReference type="ARBA" id="ARBA00014213"/>
    </source>
</evidence>
<evidence type="ECO:0000256" key="12">
    <source>
        <dbReference type="SAM" id="MobiDB-lite"/>
    </source>
</evidence>
<feature type="transmembrane region" description="Helical" evidence="13">
    <location>
        <begin position="97"/>
        <end position="121"/>
    </location>
</feature>
<dbReference type="GO" id="GO:0015920">
    <property type="term" value="P:lipopolysaccharide transport"/>
    <property type="evidence" value="ECO:0007669"/>
    <property type="project" value="TreeGrafter"/>
</dbReference>
<accession>A0A9D9DB75</accession>
<protein>
    <recommendedName>
        <fullName evidence="4">Lipopolysaccharide export system permease protein LptF</fullName>
    </recommendedName>
</protein>
<organism evidence="14 15">
    <name type="scientific">Candidatus Avisuccinivibrio stercorigallinarum</name>
    <dbReference type="NCBI Taxonomy" id="2840704"/>
    <lineage>
        <taxon>Bacteria</taxon>
        <taxon>Pseudomonadati</taxon>
        <taxon>Pseudomonadota</taxon>
        <taxon>Gammaproteobacteria</taxon>
        <taxon>Aeromonadales</taxon>
        <taxon>Succinivibrionaceae</taxon>
        <taxon>Succinivibrionaceae incertae sedis</taxon>
        <taxon>Candidatus Avisuccinivibrio</taxon>
    </lineage>
</organism>
<dbReference type="Proteomes" id="UP000823631">
    <property type="component" value="Unassembled WGS sequence"/>
</dbReference>
<evidence type="ECO:0000256" key="8">
    <source>
        <dbReference type="ARBA" id="ARBA00022692"/>
    </source>
</evidence>
<dbReference type="InterPro" id="IPR030922">
    <property type="entry name" value="LptF"/>
</dbReference>
<evidence type="ECO:0000256" key="11">
    <source>
        <dbReference type="ARBA" id="ARBA00026081"/>
    </source>
</evidence>
<dbReference type="AlphaFoldDB" id="A0A9D9DB75"/>
<comment type="caution">
    <text evidence="14">The sequence shown here is derived from an EMBL/GenBank/DDBJ whole genome shotgun (WGS) entry which is preliminary data.</text>
</comment>
<dbReference type="InterPro" id="IPR005495">
    <property type="entry name" value="LptG/LptF_permease"/>
</dbReference>
<feature type="region of interest" description="Disordered" evidence="12">
    <location>
        <begin position="366"/>
        <end position="420"/>
    </location>
</feature>
<evidence type="ECO:0000256" key="13">
    <source>
        <dbReference type="SAM" id="Phobius"/>
    </source>
</evidence>
<comment type="similarity">
    <text evidence="3">Belongs to the LptF/LptG family.</text>
</comment>
<gene>
    <name evidence="14" type="primary">lptF</name>
    <name evidence="14" type="ORF">IAB19_00610</name>
</gene>
<keyword evidence="7" id="KW-0997">Cell inner membrane</keyword>
<reference evidence="14" key="2">
    <citation type="journal article" date="2021" name="PeerJ">
        <title>Extensive microbial diversity within the chicken gut microbiome revealed by metagenomics and culture.</title>
        <authorList>
            <person name="Gilroy R."/>
            <person name="Ravi A."/>
            <person name="Getino M."/>
            <person name="Pursley I."/>
            <person name="Horton D.L."/>
            <person name="Alikhan N.F."/>
            <person name="Baker D."/>
            <person name="Gharbi K."/>
            <person name="Hall N."/>
            <person name="Watson M."/>
            <person name="Adriaenssens E.M."/>
            <person name="Foster-Nyarko E."/>
            <person name="Jarju S."/>
            <person name="Secka A."/>
            <person name="Antonio M."/>
            <person name="Oren A."/>
            <person name="Chaudhuri R.R."/>
            <person name="La Ragione R."/>
            <person name="Hildebrand F."/>
            <person name="Pallen M.J."/>
        </authorList>
    </citation>
    <scope>NUCLEOTIDE SEQUENCE</scope>
    <source>
        <strain evidence="14">17213</strain>
    </source>
</reference>
<dbReference type="GO" id="GO:0043190">
    <property type="term" value="C:ATP-binding cassette (ABC) transporter complex"/>
    <property type="evidence" value="ECO:0007669"/>
    <property type="project" value="InterPro"/>
</dbReference>
<evidence type="ECO:0000256" key="3">
    <source>
        <dbReference type="ARBA" id="ARBA00007725"/>
    </source>
</evidence>
<keyword evidence="10 13" id="KW-0472">Membrane</keyword>
<keyword evidence="9 13" id="KW-1133">Transmembrane helix</keyword>
<evidence type="ECO:0000256" key="9">
    <source>
        <dbReference type="ARBA" id="ARBA00022989"/>
    </source>
</evidence>
<sequence length="420" mass="46754">MIFYKYIFKEILKTQLVILFILLTIFLCQSLVGLVSRAAVGSIPVEIITSLAMCAVPEIAMIMLPLTLFLAVLLTLGRICSDSEMVVLRSVGFSPAVVMKITMVLALLTALMVGINSIYLVPEASRTQNELKADAKNNPQFLPIESGRFVSLGERFTVYIDEVEDKDGEKSVDHIYVMDTPFAKDRGSITTAKSGYLQTDEDGVRWLYLFDGQRYEGTLAEGSFRRINFSEFRAPVTRDSEQTAEDTSKNSISTWDLLHSDITEYQVEAQWRISSLLAVLVLTMAAVPLSMVNPRQGRFAKLMPALLIFASYYMFLLSVRNLINHGNFPLYPGLYTVPVLFFLFVCIPLNLPRSYVKRLLQAENSKNASASASEAKPEEGDSKEVEVQPENGAVAESISPAPEETKPQQDGTDPNKEEGR</sequence>
<evidence type="ECO:0000256" key="1">
    <source>
        <dbReference type="ARBA" id="ARBA00002265"/>
    </source>
</evidence>
<feature type="transmembrane region" description="Helical" evidence="13">
    <location>
        <begin position="271"/>
        <end position="292"/>
    </location>
</feature>
<evidence type="ECO:0000256" key="7">
    <source>
        <dbReference type="ARBA" id="ARBA00022519"/>
    </source>
</evidence>
<feature type="compositionally biased region" description="Basic and acidic residues" evidence="12">
    <location>
        <begin position="375"/>
        <end position="386"/>
    </location>
</feature>
<proteinExistence type="inferred from homology"/>
<dbReference type="GO" id="GO:0055085">
    <property type="term" value="P:transmembrane transport"/>
    <property type="evidence" value="ECO:0007669"/>
    <property type="project" value="InterPro"/>
</dbReference>
<evidence type="ECO:0000256" key="10">
    <source>
        <dbReference type="ARBA" id="ARBA00023136"/>
    </source>
</evidence>